<evidence type="ECO:0000256" key="2">
    <source>
        <dbReference type="ARBA" id="ARBA00006653"/>
    </source>
</evidence>
<evidence type="ECO:0000256" key="9">
    <source>
        <dbReference type="SAM" id="MobiDB-lite"/>
    </source>
</evidence>
<keyword evidence="5" id="KW-0653">Protein transport</keyword>
<keyword evidence="12" id="KW-1185">Reference proteome</keyword>
<dbReference type="InterPro" id="IPR007146">
    <property type="entry name" value="Sas10/Utp3/C1D"/>
</dbReference>
<dbReference type="PANTHER" id="PTHR31658:SF0">
    <property type="entry name" value="CONSERVED OLIGOMERIC GOLGI COMPLEX SUBUNIT 1"/>
    <property type="match status" value="1"/>
</dbReference>
<evidence type="ECO:0000256" key="7">
    <source>
        <dbReference type="ARBA" id="ARBA00023136"/>
    </source>
</evidence>
<keyword evidence="7" id="KW-0472">Membrane</keyword>
<evidence type="ECO:0000256" key="5">
    <source>
        <dbReference type="ARBA" id="ARBA00022927"/>
    </source>
</evidence>
<dbReference type="OrthoDB" id="46189at2759"/>
<dbReference type="Pfam" id="PF08700">
    <property type="entry name" value="VPS51_Exo84_N"/>
    <property type="match status" value="1"/>
</dbReference>
<feature type="coiled-coil region" evidence="8">
    <location>
        <begin position="175"/>
        <end position="205"/>
    </location>
</feature>
<dbReference type="GO" id="GO:0015031">
    <property type="term" value="P:protein transport"/>
    <property type="evidence" value="ECO:0007669"/>
    <property type="project" value="UniProtKB-KW"/>
</dbReference>
<comment type="similarity">
    <text evidence="2">Belongs to the COG1 family.</text>
</comment>
<evidence type="ECO:0000313" key="12">
    <source>
        <dbReference type="Proteomes" id="UP000594364"/>
    </source>
</evidence>
<feature type="region of interest" description="Disordered" evidence="9">
    <location>
        <begin position="616"/>
        <end position="644"/>
    </location>
</feature>
<keyword evidence="4" id="KW-0813">Transport</keyword>
<feature type="compositionally biased region" description="Basic and acidic residues" evidence="9">
    <location>
        <begin position="495"/>
        <end position="523"/>
    </location>
</feature>
<protein>
    <recommendedName>
        <fullName evidence="3">Conserved oligomeric Golgi complex subunit 1</fullName>
    </recommendedName>
</protein>
<dbReference type="EMBL" id="CP031389">
    <property type="protein sequence ID" value="QPH12582.1"/>
    <property type="molecule type" value="Genomic_DNA"/>
</dbReference>
<feature type="domain" description="Sas10 C-terminal" evidence="10">
    <location>
        <begin position="589"/>
        <end position="663"/>
    </location>
</feature>
<dbReference type="Pfam" id="PF04000">
    <property type="entry name" value="Sas10_Utp3"/>
    <property type="match status" value="1"/>
</dbReference>
<comment type="subcellular location">
    <subcellularLocation>
        <location evidence="1">Golgi apparatus membrane</location>
        <topology evidence="1">Peripheral membrane protein</topology>
    </subcellularLocation>
</comment>
<dbReference type="GO" id="GO:0017119">
    <property type="term" value="C:Golgi transport complex"/>
    <property type="evidence" value="ECO:0007669"/>
    <property type="project" value="InterPro"/>
</dbReference>
<dbReference type="Proteomes" id="UP000594364">
    <property type="component" value="Chromosome 5"/>
</dbReference>
<feature type="compositionally biased region" description="Acidic residues" evidence="9">
    <location>
        <begin position="148"/>
        <end position="161"/>
    </location>
</feature>
<reference evidence="11 12" key="1">
    <citation type="journal article" date="2018" name="PLoS Genet.">
        <title>Repeat elements organise 3D genome structure and mediate transcription in the filamentous fungus Epichloe festucae.</title>
        <authorList>
            <person name="Winter D.J."/>
            <person name="Ganley A.R.D."/>
            <person name="Young C.A."/>
            <person name="Liachko I."/>
            <person name="Schardl C.L."/>
            <person name="Dupont P.Y."/>
            <person name="Berry D."/>
            <person name="Ram A."/>
            <person name="Scott B."/>
            <person name="Cox M.P."/>
        </authorList>
    </citation>
    <scope>NUCLEOTIDE SEQUENCE [LARGE SCALE GENOMIC DNA]</scope>
    <source>
        <strain evidence="11 12">Fl1</strain>
    </source>
</reference>
<keyword evidence="6" id="KW-0333">Golgi apparatus</keyword>
<dbReference type="GO" id="GO:0000139">
    <property type="term" value="C:Golgi membrane"/>
    <property type="evidence" value="ECO:0007669"/>
    <property type="project" value="UniProtKB-SubCell"/>
</dbReference>
<dbReference type="Pfam" id="PF09368">
    <property type="entry name" value="Sas10"/>
    <property type="match status" value="1"/>
</dbReference>
<evidence type="ECO:0000259" key="10">
    <source>
        <dbReference type="Pfam" id="PF09368"/>
    </source>
</evidence>
<evidence type="ECO:0000256" key="3">
    <source>
        <dbReference type="ARBA" id="ARBA00020978"/>
    </source>
</evidence>
<gene>
    <name evidence="11" type="ORF">C2857_004799</name>
</gene>
<feature type="compositionally biased region" description="Acidic residues" evidence="9">
    <location>
        <begin position="1361"/>
        <end position="1381"/>
    </location>
</feature>
<feature type="region of interest" description="Disordered" evidence="9">
    <location>
        <begin position="480"/>
        <end position="544"/>
    </location>
</feature>
<evidence type="ECO:0000256" key="8">
    <source>
        <dbReference type="SAM" id="Coils"/>
    </source>
</evidence>
<proteinExistence type="inferred from homology"/>
<accession>A0A7U3SN97</accession>
<feature type="region of interest" description="Disordered" evidence="9">
    <location>
        <begin position="423"/>
        <end position="452"/>
    </location>
</feature>
<organism evidence="11 12">
    <name type="scientific">Epichloe festucae (strain Fl1)</name>
    <dbReference type="NCBI Taxonomy" id="877507"/>
    <lineage>
        <taxon>Eukaryota</taxon>
        <taxon>Fungi</taxon>
        <taxon>Dikarya</taxon>
        <taxon>Ascomycota</taxon>
        <taxon>Pezizomycotina</taxon>
        <taxon>Sordariomycetes</taxon>
        <taxon>Hypocreomycetidae</taxon>
        <taxon>Hypocreales</taxon>
        <taxon>Clavicipitaceae</taxon>
        <taxon>Epichloe</taxon>
    </lineage>
</organism>
<evidence type="ECO:0000313" key="11">
    <source>
        <dbReference type="EMBL" id="QPH12582.1"/>
    </source>
</evidence>
<feature type="compositionally biased region" description="Basic and acidic residues" evidence="9">
    <location>
        <begin position="439"/>
        <end position="452"/>
    </location>
</feature>
<evidence type="ECO:0000256" key="4">
    <source>
        <dbReference type="ARBA" id="ARBA00022448"/>
    </source>
</evidence>
<dbReference type="GO" id="GO:0006891">
    <property type="term" value="P:intra-Golgi vesicle-mediated transport"/>
    <property type="evidence" value="ECO:0007669"/>
    <property type="project" value="InterPro"/>
</dbReference>
<feature type="region of interest" description="Disordered" evidence="9">
    <location>
        <begin position="1357"/>
        <end position="1388"/>
    </location>
</feature>
<evidence type="ECO:0000256" key="6">
    <source>
        <dbReference type="ARBA" id="ARBA00023034"/>
    </source>
</evidence>
<dbReference type="InterPro" id="IPR033370">
    <property type="entry name" value="COG1"/>
</dbReference>
<feature type="compositionally biased region" description="Acidic residues" evidence="9">
    <location>
        <begin position="97"/>
        <end position="131"/>
    </location>
</feature>
<feature type="region of interest" description="Disordered" evidence="9">
    <location>
        <begin position="37"/>
        <end position="170"/>
    </location>
</feature>
<dbReference type="InterPro" id="IPR018972">
    <property type="entry name" value="Sas10_C_dom"/>
</dbReference>
<name>A0A7U3SN97_EPIFF</name>
<dbReference type="PANTHER" id="PTHR31658">
    <property type="entry name" value="CONSERVED OLIGOMERIC GOLGI COMPLEX SUBUNIT 1"/>
    <property type="match status" value="1"/>
</dbReference>
<sequence>MWHRTRGTQPSAAAGPSTVTTDRCTYRLCLIMTKKRKGSGRNVGPKGPKELDPSDARLGPISTYEDVADSEDEYFMDRDTIMLDDEPDSKRRRKTEEDMELSDEELLPYQDSDSDSDDDDDDDDDLEEEETQSQPKATKGSKRKNPDGEDDGNPGEYEEGESGWWGSSKQEYYDADNIETEADALEEETEAKRLQKKKLSKMKEEDFVFDGDEWLAGESEAEEDEEKVVEVLKDIEVTPDMSAEERARLLSTRYPEFEYLANELDELQPVLANLKADAAEQSRISIEVIKYWVLGCYVAALTSYFAILTSPARDASKSQKTLSPNDLRDHDVMETILQCREAWDRVKNSRATHNAADETAILLAAEVEGEYALNDGLASLDQKREKKAAVKKDKAAAAAAARQAKKLEKVKAIESSVADLYNLPLPSGKSKRKSATMSKEQKDDHSDFGEEETLDARAAADKAARRKSLKFYTSQIAQKAIKRTGAGRDAGGDMDIPHRERLRDRQARLLAKAEQRGKRDSKQGADLGEDSDGDNDGATANAIRGNEDEYYDMVAHKSKSKRDDKAARYAAYAAASKADRVVENEQIGEDGKRKITYAIEKNKGLAPKRNKDVRNPRVKRRKQYEAKQKKLKSMKPVWQGGEPKGGYRGELSGINTEVIKSNRSANKALIAAMASTIPDPATLGSSADIFSGSYTLPQIRSLHKSLHSQIEEKSARLRTQVGNSYRELLGTADTIVHMRHENDQVQDLLGQMGGRCGRAVISSKVAGLAKFLTREKSSGANETARLRLLEFCNLTAGRILHGGGIADKQMGKGERLVIATKIFVISRLLVKNLKEEATAQDVQQATDAASKLLDSLRRRIQRSIERLLEKVDENGDTEDAIKALSAHSLANSSGTKHVIRHFLRVRQRAMETTLGMDQDERTTTTEDVVHSLRLYTRTILDVQALVPLKLSQALSNLKTQRLLADASLNKIEGLRLDIYGRWCSEEMQDFTPFVRHDDLDAKQAREMLSKFAEQGGKVILSGLEKTLNHMADFKSIIDLRTQVLQLWIRDGGRARGFDPQEMQDDLREMINARLLAVVEAKATKLRLVGSEIKATLEGWQDGVSDKNKSLWDYDDGYDVALSNGAAPFLQEVVSRLHGRNDAVSRASHSYRSWFHIIDDVKTVVEQLRKQRWDNDYEEVEDEDTIEARQRVLSKEDPMRLQEKLHETLDASFDALEKQIHQLWEQHSEHGSSGAMSIYLIRVIRDVRAQLPERPAVKGFGLCMVPRWHGRIAAMASRSAVEDFITNGLSDKSVAMKPLWEGQPPLPSQPSPSVFQFLRNLSLSMTNLGVDLWTPAAVGELKKQIAEQLCEAWRRELGSLPTEEEEASEDGENNGESEEPMDQQESKSVDNAKDVCTQWLFEVSLLRCCIGNGQADAANNYAKLDEELFERSGLDGAARKKVAKMAGDFWGRVTLLFGLLA</sequence>
<evidence type="ECO:0000256" key="1">
    <source>
        <dbReference type="ARBA" id="ARBA00004395"/>
    </source>
</evidence>
<keyword evidence="8" id="KW-0175">Coiled coil</keyword>